<dbReference type="PANTHER" id="PTHR23505">
    <property type="entry name" value="SPINSTER"/>
    <property type="match status" value="1"/>
</dbReference>
<dbReference type="Proteomes" id="UP000595894">
    <property type="component" value="Chromosome"/>
</dbReference>
<evidence type="ECO:0000313" key="8">
    <source>
        <dbReference type="EMBL" id="QQV77401.1"/>
    </source>
</evidence>
<evidence type="ECO:0000256" key="5">
    <source>
        <dbReference type="ARBA" id="ARBA00023136"/>
    </source>
</evidence>
<feature type="transmembrane region" description="Helical" evidence="6">
    <location>
        <begin position="155"/>
        <end position="177"/>
    </location>
</feature>
<feature type="transmembrane region" description="Helical" evidence="6">
    <location>
        <begin position="332"/>
        <end position="350"/>
    </location>
</feature>
<feature type="domain" description="Major facilitator superfamily (MFS) profile" evidence="7">
    <location>
        <begin position="29"/>
        <end position="450"/>
    </location>
</feature>
<feature type="transmembrane region" description="Helical" evidence="6">
    <location>
        <begin position="63"/>
        <end position="82"/>
    </location>
</feature>
<feature type="transmembrane region" description="Helical" evidence="6">
    <location>
        <begin position="424"/>
        <end position="447"/>
    </location>
</feature>
<dbReference type="Pfam" id="PF07690">
    <property type="entry name" value="MFS_1"/>
    <property type="match status" value="1"/>
</dbReference>
<feature type="transmembrane region" description="Helical" evidence="6">
    <location>
        <begin position="94"/>
        <end position="114"/>
    </location>
</feature>
<evidence type="ECO:0000256" key="2">
    <source>
        <dbReference type="ARBA" id="ARBA00022448"/>
    </source>
</evidence>
<dbReference type="AlphaFoldDB" id="A0A974NUV5"/>
<keyword evidence="9" id="KW-1185">Reference proteome</keyword>
<feature type="transmembrane region" description="Helical" evidence="6">
    <location>
        <begin position="356"/>
        <end position="378"/>
    </location>
</feature>
<evidence type="ECO:0000256" key="1">
    <source>
        <dbReference type="ARBA" id="ARBA00004141"/>
    </source>
</evidence>
<dbReference type="PANTHER" id="PTHR23505:SF79">
    <property type="entry name" value="PROTEIN SPINSTER"/>
    <property type="match status" value="1"/>
</dbReference>
<feature type="transmembrane region" description="Helical" evidence="6">
    <location>
        <begin position="197"/>
        <end position="218"/>
    </location>
</feature>
<evidence type="ECO:0000256" key="6">
    <source>
        <dbReference type="SAM" id="Phobius"/>
    </source>
</evidence>
<sequence length="474" mass="49976">MAGRTLAADGAIPISVEQDYPSAAYGWFVVFVLTVAYVFSFLDRQILSLLVEPMKRDLGLSDTQISLLQGLAFALCNVLVGLPLGRLVDSKRRTWLVAGGIAFWSLATAGCGLVRSYGALLALRMGVGAGEAVLTPAANSLIGDHFPPHKVGLPLAVYSIGIYIGGGLALVIGATIIAGTLQSGPMLLPLVGEIRPWQSVFLIIGLPGLLVALVALCLREPRRTGAVHSITAADGSQVAAALPLRDVFAYLRENKRAFLSINLFMGFSAVAGYGVAAWVPTMFIRRHGWTAVEIGHIYGLLLLTFGTAGVLCGGWLGDVMTRRRGASGRLRAALWVKIATIPLIFGYTLLPDGGLALIPLAGTVFLPTFLNGLSPAIIQQMVPNQMRGTAISIALLVINLLGLGLGPTLIALMTDRVFHDPAMIHLAILAVSVAMLILSLTCLLIGYRPYIALVERLQAGSVSREAQAAGATSP</sequence>
<comment type="subcellular location">
    <subcellularLocation>
        <location evidence="1">Membrane</location>
        <topology evidence="1">Multi-pass membrane protein</topology>
    </subcellularLocation>
</comment>
<reference evidence="9" key="1">
    <citation type="submission" date="2020-09" db="EMBL/GenBank/DDBJ databases">
        <title>Sphingomonas sp., a new species isolated from pork steak.</title>
        <authorList>
            <person name="Heidler von Heilborn D."/>
        </authorList>
    </citation>
    <scope>NUCLEOTIDE SEQUENCE [LARGE SCALE GENOMIC DNA]</scope>
</reference>
<gene>
    <name evidence="8" type="ORF">H5J25_00755</name>
</gene>
<feature type="transmembrane region" description="Helical" evidence="6">
    <location>
        <begin position="390"/>
        <end position="412"/>
    </location>
</feature>
<evidence type="ECO:0000256" key="3">
    <source>
        <dbReference type="ARBA" id="ARBA00022692"/>
    </source>
</evidence>
<keyword evidence="2" id="KW-0813">Transport</keyword>
<keyword evidence="3 6" id="KW-0812">Transmembrane</keyword>
<dbReference type="InterPro" id="IPR044770">
    <property type="entry name" value="MFS_spinster-like"/>
</dbReference>
<dbReference type="SUPFAM" id="SSF103473">
    <property type="entry name" value="MFS general substrate transporter"/>
    <property type="match status" value="1"/>
</dbReference>
<dbReference type="PROSITE" id="PS50850">
    <property type="entry name" value="MFS"/>
    <property type="match status" value="1"/>
</dbReference>
<dbReference type="EMBL" id="CP061035">
    <property type="protein sequence ID" value="QQV77401.1"/>
    <property type="molecule type" value="Genomic_DNA"/>
</dbReference>
<evidence type="ECO:0000259" key="7">
    <source>
        <dbReference type="PROSITE" id="PS50850"/>
    </source>
</evidence>
<dbReference type="GO" id="GO:0016020">
    <property type="term" value="C:membrane"/>
    <property type="evidence" value="ECO:0007669"/>
    <property type="project" value="UniProtKB-SubCell"/>
</dbReference>
<keyword evidence="5 6" id="KW-0472">Membrane</keyword>
<feature type="transmembrane region" description="Helical" evidence="6">
    <location>
        <begin position="296"/>
        <end position="320"/>
    </location>
</feature>
<keyword evidence="4 6" id="KW-1133">Transmembrane helix</keyword>
<evidence type="ECO:0000256" key="4">
    <source>
        <dbReference type="ARBA" id="ARBA00022989"/>
    </source>
</evidence>
<dbReference type="RefSeq" id="WP_202093847.1">
    <property type="nucleotide sequence ID" value="NZ_CP061035.1"/>
</dbReference>
<dbReference type="InterPro" id="IPR036259">
    <property type="entry name" value="MFS_trans_sf"/>
</dbReference>
<protein>
    <submittedName>
        <fullName evidence="8">MFS transporter</fullName>
    </submittedName>
</protein>
<dbReference type="KEGG" id="sari:H5J25_00755"/>
<proteinExistence type="predicted"/>
<feature type="transmembrane region" description="Helical" evidence="6">
    <location>
        <begin position="24"/>
        <end position="42"/>
    </location>
</feature>
<feature type="transmembrane region" description="Helical" evidence="6">
    <location>
        <begin position="257"/>
        <end position="276"/>
    </location>
</feature>
<accession>A0A974NUV5</accession>
<dbReference type="GO" id="GO:0022857">
    <property type="term" value="F:transmembrane transporter activity"/>
    <property type="evidence" value="ECO:0007669"/>
    <property type="project" value="InterPro"/>
</dbReference>
<organism evidence="8 9">
    <name type="scientific">Sphingomonas aliaeris</name>
    <dbReference type="NCBI Taxonomy" id="2759526"/>
    <lineage>
        <taxon>Bacteria</taxon>
        <taxon>Pseudomonadati</taxon>
        <taxon>Pseudomonadota</taxon>
        <taxon>Alphaproteobacteria</taxon>
        <taxon>Sphingomonadales</taxon>
        <taxon>Sphingomonadaceae</taxon>
        <taxon>Sphingomonas</taxon>
    </lineage>
</organism>
<dbReference type="InterPro" id="IPR020846">
    <property type="entry name" value="MFS_dom"/>
</dbReference>
<name>A0A974NUV5_9SPHN</name>
<evidence type="ECO:0000313" key="9">
    <source>
        <dbReference type="Proteomes" id="UP000595894"/>
    </source>
</evidence>
<dbReference type="Gene3D" id="1.20.1250.20">
    <property type="entry name" value="MFS general substrate transporter like domains"/>
    <property type="match status" value="1"/>
</dbReference>
<dbReference type="InterPro" id="IPR011701">
    <property type="entry name" value="MFS"/>
</dbReference>